<accession>A0A381W4C5</accession>
<dbReference type="FunFam" id="1.10.630.10:FF:000018">
    <property type="entry name" value="Cytochrome P450 monooxygenase"/>
    <property type="match status" value="1"/>
</dbReference>
<dbReference type="InterPro" id="IPR017972">
    <property type="entry name" value="Cyt_P450_CS"/>
</dbReference>
<name>A0A381W4C5_9ZZZZ</name>
<keyword evidence="5" id="KW-0408">Iron</keyword>
<dbReference type="GO" id="GO:0020037">
    <property type="term" value="F:heme binding"/>
    <property type="evidence" value="ECO:0007669"/>
    <property type="project" value="InterPro"/>
</dbReference>
<protein>
    <recommendedName>
        <fullName evidence="8">Cytochrome P450</fullName>
    </recommendedName>
</protein>
<dbReference type="Gene3D" id="1.10.630.10">
    <property type="entry name" value="Cytochrome P450"/>
    <property type="match status" value="1"/>
</dbReference>
<evidence type="ECO:0000256" key="1">
    <source>
        <dbReference type="ARBA" id="ARBA00010617"/>
    </source>
</evidence>
<keyword evidence="4" id="KW-0560">Oxidoreductase</keyword>
<dbReference type="GO" id="GO:0005506">
    <property type="term" value="F:iron ion binding"/>
    <property type="evidence" value="ECO:0007669"/>
    <property type="project" value="InterPro"/>
</dbReference>
<dbReference type="InterPro" id="IPR001128">
    <property type="entry name" value="Cyt_P450"/>
</dbReference>
<dbReference type="EMBL" id="UINC01010677">
    <property type="protein sequence ID" value="SVA47406.1"/>
    <property type="molecule type" value="Genomic_DNA"/>
</dbReference>
<dbReference type="PANTHER" id="PTHR46696:SF4">
    <property type="entry name" value="BIOTIN BIOSYNTHESIS CYTOCHROME P450"/>
    <property type="match status" value="1"/>
</dbReference>
<evidence type="ECO:0000256" key="4">
    <source>
        <dbReference type="ARBA" id="ARBA00023002"/>
    </source>
</evidence>
<dbReference type="Pfam" id="PF00067">
    <property type="entry name" value="p450"/>
    <property type="match status" value="1"/>
</dbReference>
<dbReference type="GO" id="GO:0036199">
    <property type="term" value="F:cholest-4-en-3-one 26-monooxygenase activity"/>
    <property type="evidence" value="ECO:0007669"/>
    <property type="project" value="TreeGrafter"/>
</dbReference>
<reference evidence="7" key="1">
    <citation type="submission" date="2018-05" db="EMBL/GenBank/DDBJ databases">
        <authorList>
            <person name="Lanie J.A."/>
            <person name="Ng W.-L."/>
            <person name="Kazmierczak K.M."/>
            <person name="Andrzejewski T.M."/>
            <person name="Davidsen T.M."/>
            <person name="Wayne K.J."/>
            <person name="Tettelin H."/>
            <person name="Glass J.I."/>
            <person name="Rusch D."/>
            <person name="Podicherti R."/>
            <person name="Tsui H.-C.T."/>
            <person name="Winkler M.E."/>
        </authorList>
    </citation>
    <scope>NUCLEOTIDE SEQUENCE</scope>
</reference>
<proteinExistence type="inferred from homology"/>
<dbReference type="AlphaFoldDB" id="A0A381W4C5"/>
<evidence type="ECO:0000256" key="6">
    <source>
        <dbReference type="ARBA" id="ARBA00023033"/>
    </source>
</evidence>
<organism evidence="7">
    <name type="scientific">marine metagenome</name>
    <dbReference type="NCBI Taxonomy" id="408172"/>
    <lineage>
        <taxon>unclassified sequences</taxon>
        <taxon>metagenomes</taxon>
        <taxon>ecological metagenomes</taxon>
    </lineage>
</organism>
<dbReference type="PRINTS" id="PR00359">
    <property type="entry name" value="BP450"/>
</dbReference>
<dbReference type="PROSITE" id="PS00086">
    <property type="entry name" value="CYTOCHROME_P450"/>
    <property type="match status" value="1"/>
</dbReference>
<evidence type="ECO:0000256" key="5">
    <source>
        <dbReference type="ARBA" id="ARBA00023004"/>
    </source>
</evidence>
<gene>
    <name evidence="7" type="ORF">METZ01_LOCUS100260</name>
</gene>
<evidence type="ECO:0000256" key="3">
    <source>
        <dbReference type="ARBA" id="ARBA00022723"/>
    </source>
</evidence>
<dbReference type="InterPro" id="IPR036396">
    <property type="entry name" value="Cyt_P450_sf"/>
</dbReference>
<dbReference type="GO" id="GO:0008395">
    <property type="term" value="F:steroid hydroxylase activity"/>
    <property type="evidence" value="ECO:0007669"/>
    <property type="project" value="TreeGrafter"/>
</dbReference>
<dbReference type="GO" id="GO:0006707">
    <property type="term" value="P:cholesterol catabolic process"/>
    <property type="evidence" value="ECO:0007669"/>
    <property type="project" value="TreeGrafter"/>
</dbReference>
<dbReference type="SUPFAM" id="SSF48264">
    <property type="entry name" value="Cytochrome P450"/>
    <property type="match status" value="1"/>
</dbReference>
<sequence length="405" mass="46071">MKYDLFVTLDARPEINLLDGEFYVNSPYETFAWMRDNEPIFWDATNKLWGISRYDDIVAIERDKKRFISSDTKKGGYRPNIPADPSIIGLDDPHHVVRRNLVSRRFTPNAVLTWEEHIRETVIGLLEDVASTGRAEVISQLAAPLPARMIGLFLGFPDEMWPKLAEWSEKSIALGGGPEYMNDEGINAVFEFAGACSHLYEDKKECPADDVMSKWVETEQEGLGDYPFGLDQIISDCLLMLDGGAETTRTVIARILVELAANETVWNDLRRLEDISVAIEEFIRFVTPIHNMCRVATENVKINDVTIKEGDQVVLMYSSANRDSDHFDDPEILKVDRTPNHHLSFGHGTHFCLGASLARLELKIFFEEFLKRFKSLALDEDNPPVEMPNSFVYGLREAHILLEKT</sequence>
<evidence type="ECO:0000313" key="7">
    <source>
        <dbReference type="EMBL" id="SVA47406.1"/>
    </source>
</evidence>
<dbReference type="PRINTS" id="PR00385">
    <property type="entry name" value="P450"/>
</dbReference>
<comment type="similarity">
    <text evidence="1">Belongs to the cytochrome P450 family.</text>
</comment>
<evidence type="ECO:0008006" key="8">
    <source>
        <dbReference type="Google" id="ProtNLM"/>
    </source>
</evidence>
<keyword evidence="6" id="KW-0503">Monooxygenase</keyword>
<keyword evidence="2" id="KW-0349">Heme</keyword>
<dbReference type="PANTHER" id="PTHR46696">
    <property type="entry name" value="P450, PUTATIVE (EUROFUNG)-RELATED"/>
    <property type="match status" value="1"/>
</dbReference>
<dbReference type="InterPro" id="IPR002397">
    <property type="entry name" value="Cyt_P450_B"/>
</dbReference>
<keyword evidence="3" id="KW-0479">Metal-binding</keyword>
<evidence type="ECO:0000256" key="2">
    <source>
        <dbReference type="ARBA" id="ARBA00022617"/>
    </source>
</evidence>